<keyword evidence="7 9" id="KW-1133">Transmembrane helix</keyword>
<evidence type="ECO:0000256" key="9">
    <source>
        <dbReference type="HAMAP-Rule" id="MF_00024"/>
    </source>
</evidence>
<dbReference type="AlphaFoldDB" id="A0A140L4C3"/>
<comment type="caution">
    <text evidence="9">Lacks conserved residue(s) required for the propagation of feature annotation.</text>
</comment>
<name>A0A140L4C3_9FIRM</name>
<keyword evidence="6 9" id="KW-0812">Transmembrane</keyword>
<gene>
    <name evidence="10" type="primary">cobD_2</name>
    <name evidence="9" type="synonym">cobD</name>
    <name evidence="10" type="ORF">AN618_19100</name>
</gene>
<dbReference type="PATRIC" id="fig|520764.3.peg.2048"/>
<evidence type="ECO:0000256" key="7">
    <source>
        <dbReference type="ARBA" id="ARBA00022989"/>
    </source>
</evidence>
<dbReference type="HAMAP" id="MF_00024">
    <property type="entry name" value="CobD_CbiB"/>
    <property type="match status" value="1"/>
</dbReference>
<dbReference type="Proteomes" id="UP000070427">
    <property type="component" value="Unassembled WGS sequence"/>
</dbReference>
<evidence type="ECO:0000256" key="6">
    <source>
        <dbReference type="ARBA" id="ARBA00022692"/>
    </source>
</evidence>
<dbReference type="PANTHER" id="PTHR34308">
    <property type="entry name" value="COBALAMIN BIOSYNTHESIS PROTEIN CBIB"/>
    <property type="match status" value="1"/>
</dbReference>
<keyword evidence="8 9" id="KW-0472">Membrane</keyword>
<comment type="caution">
    <text evidence="10">The sequence shown here is derived from an EMBL/GenBank/DDBJ whole genome shotgun (WGS) entry which is preliminary data.</text>
</comment>
<dbReference type="NCBIfam" id="TIGR00380">
    <property type="entry name" value="cobal_cbiB"/>
    <property type="match status" value="1"/>
</dbReference>
<dbReference type="GO" id="GO:0048472">
    <property type="term" value="F:threonine-phosphate decarboxylase activity"/>
    <property type="evidence" value="ECO:0007669"/>
    <property type="project" value="InterPro"/>
</dbReference>
<comment type="subcellular location">
    <subcellularLocation>
        <location evidence="1 9">Cell membrane</location>
        <topology evidence="1 9">Multi-pass membrane protein</topology>
    </subcellularLocation>
</comment>
<keyword evidence="11" id="KW-1185">Reference proteome</keyword>
<feature type="transmembrane region" description="Helical" evidence="9">
    <location>
        <begin position="83"/>
        <end position="100"/>
    </location>
</feature>
<evidence type="ECO:0000313" key="10">
    <source>
        <dbReference type="EMBL" id="KXG75398.1"/>
    </source>
</evidence>
<dbReference type="UniPathway" id="UPA00148"/>
<protein>
    <recommendedName>
        <fullName evidence="9">Cobalamin biosynthesis protein CobD</fullName>
    </recommendedName>
</protein>
<proteinExistence type="inferred from homology"/>
<keyword evidence="4 9" id="KW-1003">Cell membrane</keyword>
<organism evidence="10 11">
    <name type="scientific">Fervidicola ferrireducens</name>
    <dbReference type="NCBI Taxonomy" id="520764"/>
    <lineage>
        <taxon>Bacteria</taxon>
        <taxon>Bacillati</taxon>
        <taxon>Bacillota</taxon>
        <taxon>Clostridia</taxon>
        <taxon>Thermosediminibacterales</taxon>
        <taxon>Thermosediminibacteraceae</taxon>
        <taxon>Fervidicola</taxon>
    </lineage>
</organism>
<evidence type="ECO:0000256" key="2">
    <source>
        <dbReference type="ARBA" id="ARBA00004953"/>
    </source>
</evidence>
<feature type="transmembrane region" description="Helical" evidence="9">
    <location>
        <begin position="300"/>
        <end position="321"/>
    </location>
</feature>
<dbReference type="Pfam" id="PF03186">
    <property type="entry name" value="CobD_Cbib"/>
    <property type="match status" value="1"/>
</dbReference>
<reference evidence="10 11" key="1">
    <citation type="submission" date="2015-12" db="EMBL/GenBank/DDBJ databases">
        <title>Draft genome sequnece of Fervidicola ferrireducens strain Y170.</title>
        <authorList>
            <person name="Patel B.K."/>
        </authorList>
    </citation>
    <scope>NUCLEOTIDE SEQUENCE [LARGE SCALE GENOMIC DNA]</scope>
    <source>
        <strain evidence="10 11">Y170</strain>
    </source>
</reference>
<comment type="pathway">
    <text evidence="2 9">Cofactor biosynthesis; adenosylcobalamin biosynthesis.</text>
</comment>
<evidence type="ECO:0000256" key="8">
    <source>
        <dbReference type="ARBA" id="ARBA00023136"/>
    </source>
</evidence>
<sequence length="323" mass="35165">MIESTQAIVIFLAFVLDLLLGDPVRPTHPVVLIGKLITFLERILYGIFKTPIGLKVAGIILWILTVPTVYFMTSAIIGACYEINYWLGFTLSVWLVYTSIATKNLAEEALAILAELKAGNMKNARVRLGGIVGRDTDKLPLEEICRATVETVAENTVDGIISPLFYAFIGGAPLALAFKAASTLDSMVGYRNEKYINFGWFSAKMDDILNYVPARLGGILIVAASFFLKLDGKNALRTMLKDAGKHKSPNAGIPEAAVAGALGIRLGGWNSYSGQLNFCPYMGEKKRDIDPEDIKLSVKLSIYTAILGLIAGEFILILIIARV</sequence>
<dbReference type="GO" id="GO:0015420">
    <property type="term" value="F:ABC-type vitamin B12 transporter activity"/>
    <property type="evidence" value="ECO:0007669"/>
    <property type="project" value="UniProtKB-UniRule"/>
</dbReference>
<evidence type="ECO:0000256" key="4">
    <source>
        <dbReference type="ARBA" id="ARBA00022475"/>
    </source>
</evidence>
<evidence type="ECO:0000256" key="1">
    <source>
        <dbReference type="ARBA" id="ARBA00004651"/>
    </source>
</evidence>
<keyword evidence="5 9" id="KW-0169">Cobalamin biosynthesis</keyword>
<dbReference type="RefSeq" id="WP_066354327.1">
    <property type="nucleotide sequence ID" value="NZ_LOED01000027.1"/>
</dbReference>
<dbReference type="EMBL" id="LOED01000027">
    <property type="protein sequence ID" value="KXG75398.1"/>
    <property type="molecule type" value="Genomic_DNA"/>
</dbReference>
<dbReference type="GO" id="GO:0005886">
    <property type="term" value="C:plasma membrane"/>
    <property type="evidence" value="ECO:0007669"/>
    <property type="project" value="UniProtKB-SubCell"/>
</dbReference>
<dbReference type="PANTHER" id="PTHR34308:SF1">
    <property type="entry name" value="COBALAMIN BIOSYNTHESIS PROTEIN CBIB"/>
    <property type="match status" value="1"/>
</dbReference>
<comment type="similarity">
    <text evidence="3 9">Belongs to the CobD/CbiB family.</text>
</comment>
<evidence type="ECO:0000313" key="11">
    <source>
        <dbReference type="Proteomes" id="UP000070427"/>
    </source>
</evidence>
<feature type="transmembrane region" description="Helical" evidence="9">
    <location>
        <begin position="208"/>
        <end position="228"/>
    </location>
</feature>
<dbReference type="GO" id="GO:0009236">
    <property type="term" value="P:cobalamin biosynthetic process"/>
    <property type="evidence" value="ECO:0007669"/>
    <property type="project" value="UniProtKB-UniRule"/>
</dbReference>
<evidence type="ECO:0000256" key="5">
    <source>
        <dbReference type="ARBA" id="ARBA00022573"/>
    </source>
</evidence>
<dbReference type="InterPro" id="IPR004485">
    <property type="entry name" value="Cobalamin_biosynth_CobD/CbiB"/>
</dbReference>
<dbReference type="OrthoDB" id="9811967at2"/>
<dbReference type="InParanoid" id="A0A140L4C3"/>
<accession>A0A140L4C3</accession>
<evidence type="ECO:0000256" key="3">
    <source>
        <dbReference type="ARBA" id="ARBA00006263"/>
    </source>
</evidence>
<comment type="function">
    <text evidence="9">Converts cobyric acid to cobinamide by the addition of aminopropanol on the F carboxylic group.</text>
</comment>
<dbReference type="STRING" id="520764.AN618_19100"/>